<dbReference type="EMBL" id="LGIQ01000009">
    <property type="protein sequence ID" value="KNB71583.1"/>
    <property type="molecule type" value="Genomic_DNA"/>
</dbReference>
<accession>A0A0K9YS83</accession>
<dbReference type="EMBL" id="BJON01000003">
    <property type="protein sequence ID" value="GED67248.1"/>
    <property type="molecule type" value="Genomic_DNA"/>
</dbReference>
<keyword evidence="5" id="KW-1185">Reference proteome</keyword>
<dbReference type="STRING" id="54915.ADS79_22740"/>
<reference evidence="3" key="2">
    <citation type="submission" date="2015-07" db="EMBL/GenBank/DDBJ databases">
        <title>MeaNS - Measles Nucleotide Surveillance Program.</title>
        <authorList>
            <person name="Tran T."/>
            <person name="Druce J."/>
        </authorList>
    </citation>
    <scope>NUCLEOTIDE SEQUENCE</scope>
    <source>
        <strain evidence="3">DSM 9887</strain>
    </source>
</reference>
<dbReference type="SUPFAM" id="SSF51182">
    <property type="entry name" value="RmlC-like cupins"/>
    <property type="match status" value="1"/>
</dbReference>
<reference evidence="4" key="1">
    <citation type="submission" date="2015-07" db="EMBL/GenBank/DDBJ databases">
        <title>Genome sequencing project for genomic taxonomy and phylogenomics of Bacillus-like bacteria.</title>
        <authorList>
            <person name="Liu B."/>
            <person name="Wang J."/>
            <person name="Zhu Y."/>
            <person name="Liu G."/>
            <person name="Chen Q."/>
            <person name="Chen Z."/>
            <person name="Lan J."/>
            <person name="Che J."/>
            <person name="Ge C."/>
            <person name="Shi H."/>
            <person name="Pan Z."/>
            <person name="Liu X."/>
        </authorList>
    </citation>
    <scope>NUCLEOTIDE SEQUENCE [LARGE SCALE GENOMIC DNA]</scope>
    <source>
        <strain evidence="4">DSM 9887</strain>
    </source>
</reference>
<dbReference type="Pfam" id="PF07883">
    <property type="entry name" value="Cupin_2"/>
    <property type="match status" value="1"/>
</dbReference>
<evidence type="ECO:0000313" key="2">
    <source>
        <dbReference type="EMBL" id="GED67248.1"/>
    </source>
</evidence>
<reference evidence="2 5" key="3">
    <citation type="submission" date="2019-06" db="EMBL/GenBank/DDBJ databases">
        <title>Whole genome shotgun sequence of Brevibacillus reuszeri NBRC 15719.</title>
        <authorList>
            <person name="Hosoyama A."/>
            <person name="Uohara A."/>
            <person name="Ohji S."/>
            <person name="Ichikawa N."/>
        </authorList>
    </citation>
    <scope>NUCLEOTIDE SEQUENCE [LARGE SCALE GENOMIC DNA]</scope>
    <source>
        <strain evidence="2 5">NBRC 15719</strain>
    </source>
</reference>
<dbReference type="Proteomes" id="UP000036834">
    <property type="component" value="Unassembled WGS sequence"/>
</dbReference>
<evidence type="ECO:0000313" key="3">
    <source>
        <dbReference type="EMBL" id="KNB71583.1"/>
    </source>
</evidence>
<organism evidence="3 4">
    <name type="scientific">Brevibacillus reuszeri</name>
    <dbReference type="NCBI Taxonomy" id="54915"/>
    <lineage>
        <taxon>Bacteria</taxon>
        <taxon>Bacillati</taxon>
        <taxon>Bacillota</taxon>
        <taxon>Bacilli</taxon>
        <taxon>Bacillales</taxon>
        <taxon>Paenibacillaceae</taxon>
        <taxon>Brevibacillus</taxon>
    </lineage>
</organism>
<evidence type="ECO:0000313" key="5">
    <source>
        <dbReference type="Proteomes" id="UP000319578"/>
    </source>
</evidence>
<evidence type="ECO:0000313" key="4">
    <source>
        <dbReference type="Proteomes" id="UP000036834"/>
    </source>
</evidence>
<sequence>MLIARGQEVQAEAVPDVVLKTMLPFDIIVGGKTRFGIVTIPPGSRIPVSGLAPHDEDEYSILIKGTMLTTIGETVHRIHAGDSTLIPAGEAHAVYNDGEGDCVLVWALVKRS</sequence>
<dbReference type="OrthoDB" id="25744at2"/>
<dbReference type="RefSeq" id="WP_049740623.1">
    <property type="nucleotide sequence ID" value="NZ_BJON01000003.1"/>
</dbReference>
<dbReference type="InterPro" id="IPR011051">
    <property type="entry name" value="RmlC_Cupin_sf"/>
</dbReference>
<dbReference type="CDD" id="cd02209">
    <property type="entry name" value="cupin_XRE_C"/>
    <property type="match status" value="1"/>
</dbReference>
<dbReference type="Gene3D" id="2.60.120.10">
    <property type="entry name" value="Jelly Rolls"/>
    <property type="match status" value="1"/>
</dbReference>
<feature type="domain" description="Cupin type-2" evidence="1">
    <location>
        <begin position="37"/>
        <end position="107"/>
    </location>
</feature>
<dbReference type="Proteomes" id="UP000319578">
    <property type="component" value="Unassembled WGS sequence"/>
</dbReference>
<dbReference type="InterPro" id="IPR014710">
    <property type="entry name" value="RmlC-like_jellyroll"/>
</dbReference>
<dbReference type="PATRIC" id="fig|54915.3.peg.3679"/>
<dbReference type="AlphaFoldDB" id="A0A0K9YS83"/>
<dbReference type="InterPro" id="IPR013096">
    <property type="entry name" value="Cupin_2"/>
</dbReference>
<protein>
    <submittedName>
        <fullName evidence="3">Cupin</fullName>
    </submittedName>
</protein>
<gene>
    <name evidence="3" type="ORF">ADS79_22740</name>
    <name evidence="2" type="ORF">BRE01_09500</name>
</gene>
<proteinExistence type="predicted"/>
<evidence type="ECO:0000259" key="1">
    <source>
        <dbReference type="Pfam" id="PF07883"/>
    </source>
</evidence>
<comment type="caution">
    <text evidence="3">The sequence shown here is derived from an EMBL/GenBank/DDBJ whole genome shotgun (WGS) entry which is preliminary data.</text>
</comment>
<name>A0A0K9YS83_9BACL</name>